<keyword evidence="2" id="KW-0812">Transmembrane</keyword>
<evidence type="ECO:0000313" key="4">
    <source>
        <dbReference type="EMBL" id="NMH90822.1"/>
    </source>
</evidence>
<feature type="compositionally biased region" description="Pro residues" evidence="1">
    <location>
        <begin position="1"/>
        <end position="12"/>
    </location>
</feature>
<protein>
    <submittedName>
        <fullName evidence="4">DUF4333 domain-containing protein</fullName>
    </submittedName>
</protein>
<gene>
    <name evidence="4" type="ORF">HF519_04325</name>
</gene>
<feature type="transmembrane region" description="Helical" evidence="2">
    <location>
        <begin position="125"/>
        <end position="144"/>
    </location>
</feature>
<dbReference type="RefSeq" id="WP_169410319.1">
    <property type="nucleotide sequence ID" value="NZ_JAAXKZ010000009.1"/>
</dbReference>
<keyword evidence="5" id="KW-1185">Reference proteome</keyword>
<feature type="compositionally biased region" description="Polar residues" evidence="1">
    <location>
        <begin position="14"/>
        <end position="23"/>
    </location>
</feature>
<evidence type="ECO:0000259" key="3">
    <source>
        <dbReference type="Pfam" id="PF14230"/>
    </source>
</evidence>
<evidence type="ECO:0000313" key="5">
    <source>
        <dbReference type="Proteomes" id="UP000586918"/>
    </source>
</evidence>
<feature type="compositionally biased region" description="Low complexity" evidence="1">
    <location>
        <begin position="77"/>
        <end position="115"/>
    </location>
</feature>
<proteinExistence type="predicted"/>
<feature type="region of interest" description="Disordered" evidence="1">
    <location>
        <begin position="1"/>
        <end position="119"/>
    </location>
</feature>
<evidence type="ECO:0000256" key="2">
    <source>
        <dbReference type="SAM" id="Phobius"/>
    </source>
</evidence>
<feature type="compositionally biased region" description="Polar residues" evidence="1">
    <location>
        <begin position="55"/>
        <end position="64"/>
    </location>
</feature>
<evidence type="ECO:0000256" key="1">
    <source>
        <dbReference type="SAM" id="MobiDB-lite"/>
    </source>
</evidence>
<feature type="domain" description="DUF4333" evidence="3">
    <location>
        <begin position="138"/>
        <end position="213"/>
    </location>
</feature>
<reference evidence="4 5" key="1">
    <citation type="submission" date="2020-04" db="EMBL/GenBank/DDBJ databases">
        <authorList>
            <person name="Klaysubun C."/>
            <person name="Duangmal K."/>
            <person name="Lipun K."/>
        </authorList>
    </citation>
    <scope>NUCLEOTIDE SEQUENCE [LARGE SCALE GENOMIC DNA]</scope>
    <source>
        <strain evidence="4 5">DSM 45300</strain>
    </source>
</reference>
<dbReference type="EMBL" id="JAAXKZ010000009">
    <property type="protein sequence ID" value="NMH90822.1"/>
    <property type="molecule type" value="Genomic_DNA"/>
</dbReference>
<accession>A0A848DE10</accession>
<organism evidence="4 5">
    <name type="scientific">Pseudonocardia bannensis</name>
    <dbReference type="NCBI Taxonomy" id="630973"/>
    <lineage>
        <taxon>Bacteria</taxon>
        <taxon>Bacillati</taxon>
        <taxon>Actinomycetota</taxon>
        <taxon>Actinomycetes</taxon>
        <taxon>Pseudonocardiales</taxon>
        <taxon>Pseudonocardiaceae</taxon>
        <taxon>Pseudonocardia</taxon>
    </lineage>
</organism>
<comment type="caution">
    <text evidence="4">The sequence shown here is derived from an EMBL/GenBank/DDBJ whole genome shotgun (WGS) entry which is preliminary data.</text>
</comment>
<dbReference type="Pfam" id="PF14230">
    <property type="entry name" value="DUF4333"/>
    <property type="match status" value="1"/>
</dbReference>
<name>A0A848DE10_9PSEU</name>
<keyword evidence="2" id="KW-0472">Membrane</keyword>
<sequence>MSTPQGPNPPHGNPSEQGATGPSGSVDRPTDQPTWGQQPPGGWGQPGADPAGQQSRDPQQTTVWGQPGWGDQQAATQQNWGQPAWGQQPQGWGQQPAAEQQWGQPGWGQGTQQAPAGGGKSPLPWIVLAAVVVVLGVVGVVGFWKPGYFVDRVFDQAALQSGVELILTRDYGHEVSGVSCAANIEVATGTTFTCDATVDGERLKVPVRVTSDGGDYEVGRV</sequence>
<keyword evidence="2" id="KW-1133">Transmembrane helix</keyword>
<dbReference type="AlphaFoldDB" id="A0A848DE10"/>
<dbReference type="InterPro" id="IPR025637">
    <property type="entry name" value="DUF4333"/>
</dbReference>
<dbReference type="Proteomes" id="UP000586918">
    <property type="component" value="Unassembled WGS sequence"/>
</dbReference>